<dbReference type="AlphaFoldDB" id="W4HNH1"/>
<dbReference type="EMBL" id="AQQW01000003">
    <property type="protein sequence ID" value="ETW13550.1"/>
    <property type="molecule type" value="Genomic_DNA"/>
</dbReference>
<dbReference type="Proteomes" id="UP000019063">
    <property type="component" value="Unassembled WGS sequence"/>
</dbReference>
<proteinExistence type="predicted"/>
<reference evidence="1 2" key="1">
    <citation type="journal article" date="2014" name="Antonie Van Leeuwenhoek">
        <title>Roseivivax atlanticus sp. nov., isolated from surface seawater of the Atlantic Ocean.</title>
        <authorList>
            <person name="Li G."/>
            <person name="Lai Q."/>
            <person name="Liu X."/>
            <person name="Sun F."/>
            <person name="Shao Z."/>
        </authorList>
    </citation>
    <scope>NUCLEOTIDE SEQUENCE [LARGE SCALE GENOMIC DNA]</scope>
    <source>
        <strain evidence="1 2">22II-s10s</strain>
    </source>
</reference>
<dbReference type="eggNOG" id="ENOG5031BDX">
    <property type="taxonomic scope" value="Bacteria"/>
</dbReference>
<keyword evidence="2" id="KW-1185">Reference proteome</keyword>
<dbReference type="RefSeq" id="WP_043842898.1">
    <property type="nucleotide sequence ID" value="NZ_AQQW01000003.1"/>
</dbReference>
<accession>W4HNH1</accession>
<evidence type="ECO:0008006" key="3">
    <source>
        <dbReference type="Google" id="ProtNLM"/>
    </source>
</evidence>
<comment type="caution">
    <text evidence="1">The sequence shown here is derived from an EMBL/GenBank/DDBJ whole genome shotgun (WGS) entry which is preliminary data.</text>
</comment>
<evidence type="ECO:0000313" key="1">
    <source>
        <dbReference type="EMBL" id="ETW13550.1"/>
    </source>
</evidence>
<sequence>MAYAADINTASASHAGERRGIFTRIFDGLVAIAENNHRVRRVQYLSRLSDAELEARGLKRDDIARHVFSDVFYV</sequence>
<protein>
    <recommendedName>
        <fullName evidence="3">DUF1127 domain-containing protein</fullName>
    </recommendedName>
</protein>
<evidence type="ECO:0000313" key="2">
    <source>
        <dbReference type="Proteomes" id="UP000019063"/>
    </source>
</evidence>
<name>W4HNH1_9RHOB</name>
<organism evidence="1 2">
    <name type="scientific">Roseivivax marinus</name>
    <dbReference type="NCBI Taxonomy" id="1379903"/>
    <lineage>
        <taxon>Bacteria</taxon>
        <taxon>Pseudomonadati</taxon>
        <taxon>Pseudomonadota</taxon>
        <taxon>Alphaproteobacteria</taxon>
        <taxon>Rhodobacterales</taxon>
        <taxon>Roseobacteraceae</taxon>
        <taxon>Roseivivax</taxon>
    </lineage>
</organism>
<dbReference type="OrthoDB" id="7867799at2"/>
<dbReference type="STRING" id="1379903.ATO8_05956"/>
<gene>
    <name evidence="1" type="ORF">ATO8_05956</name>
</gene>